<proteinExistence type="predicted"/>
<accession>A0A9N7Z302</accession>
<feature type="compositionally biased region" description="Basic and acidic residues" evidence="1">
    <location>
        <begin position="26"/>
        <end position="45"/>
    </location>
</feature>
<protein>
    <submittedName>
        <fullName evidence="2">Uncharacterized protein</fullName>
    </submittedName>
</protein>
<evidence type="ECO:0000256" key="1">
    <source>
        <dbReference type="SAM" id="MobiDB-lite"/>
    </source>
</evidence>
<evidence type="ECO:0000313" key="3">
    <source>
        <dbReference type="Proteomes" id="UP001153269"/>
    </source>
</evidence>
<reference evidence="2" key="1">
    <citation type="submission" date="2020-03" db="EMBL/GenBank/DDBJ databases">
        <authorList>
            <person name="Weist P."/>
        </authorList>
    </citation>
    <scope>NUCLEOTIDE SEQUENCE</scope>
</reference>
<keyword evidence="3" id="KW-1185">Reference proteome</keyword>
<feature type="region of interest" description="Disordered" evidence="1">
    <location>
        <begin position="25"/>
        <end position="58"/>
    </location>
</feature>
<name>A0A9N7Z302_PLEPL</name>
<organism evidence="2 3">
    <name type="scientific">Pleuronectes platessa</name>
    <name type="common">European plaice</name>
    <dbReference type="NCBI Taxonomy" id="8262"/>
    <lineage>
        <taxon>Eukaryota</taxon>
        <taxon>Metazoa</taxon>
        <taxon>Chordata</taxon>
        <taxon>Craniata</taxon>
        <taxon>Vertebrata</taxon>
        <taxon>Euteleostomi</taxon>
        <taxon>Actinopterygii</taxon>
        <taxon>Neopterygii</taxon>
        <taxon>Teleostei</taxon>
        <taxon>Neoteleostei</taxon>
        <taxon>Acanthomorphata</taxon>
        <taxon>Carangaria</taxon>
        <taxon>Pleuronectiformes</taxon>
        <taxon>Pleuronectoidei</taxon>
        <taxon>Pleuronectidae</taxon>
        <taxon>Pleuronectes</taxon>
    </lineage>
</organism>
<gene>
    <name evidence="2" type="ORF">PLEPLA_LOCUS41508</name>
</gene>
<sequence length="145" mass="16190">MSGGLELARQAGESGVPVIGVQVTIEKSRGEEPDSRNETGCELRKHNLSPSSPSSVYDRLTQAHRAPLTWLSPGCLRICPQCQQFILLWTTMDKAALLRQRSLTIRMTRQTRLKSLPFVHTVCRYYPLDGSVRSSDRPPPESAQV</sequence>
<dbReference type="Proteomes" id="UP001153269">
    <property type="component" value="Unassembled WGS sequence"/>
</dbReference>
<evidence type="ECO:0000313" key="2">
    <source>
        <dbReference type="EMBL" id="CAB1453748.1"/>
    </source>
</evidence>
<dbReference type="EMBL" id="CADEAL010004182">
    <property type="protein sequence ID" value="CAB1453748.1"/>
    <property type="molecule type" value="Genomic_DNA"/>
</dbReference>
<dbReference type="AlphaFoldDB" id="A0A9N7Z302"/>
<comment type="caution">
    <text evidence="2">The sequence shown here is derived from an EMBL/GenBank/DDBJ whole genome shotgun (WGS) entry which is preliminary data.</text>
</comment>